<dbReference type="SUPFAM" id="SSF51735">
    <property type="entry name" value="NAD(P)-binding Rossmann-fold domains"/>
    <property type="match status" value="1"/>
</dbReference>
<dbReference type="InterPro" id="IPR002347">
    <property type="entry name" value="SDR_fam"/>
</dbReference>
<dbReference type="PANTHER" id="PTHR43669:SF3">
    <property type="entry name" value="ALCOHOL DEHYDROGENASE, PUTATIVE (AFU_ORTHOLOGUE AFUA_3G03445)-RELATED"/>
    <property type="match status" value="1"/>
</dbReference>
<protein>
    <submittedName>
        <fullName evidence="3">Fatty acyl-CoA reductase</fullName>
        <ecNumber evidence="3">1.2.1.-</ecNumber>
    </submittedName>
</protein>
<dbReference type="Pfam" id="PF00106">
    <property type="entry name" value="adh_short"/>
    <property type="match status" value="1"/>
</dbReference>
<evidence type="ECO:0000313" key="3">
    <source>
        <dbReference type="EMBL" id="SUZ30615.1"/>
    </source>
</evidence>
<dbReference type="PRINTS" id="PR00081">
    <property type="entry name" value="GDHRDH"/>
</dbReference>
<dbReference type="GO" id="GO:0016491">
    <property type="term" value="F:oxidoreductase activity"/>
    <property type="evidence" value="ECO:0007669"/>
    <property type="project" value="UniProtKB-KW"/>
</dbReference>
<evidence type="ECO:0000313" key="4">
    <source>
        <dbReference type="Proteomes" id="UP000272908"/>
    </source>
</evidence>
<dbReference type="Gene3D" id="3.40.50.720">
    <property type="entry name" value="NAD(P)-binding Rossmann-like Domain"/>
    <property type="match status" value="1"/>
</dbReference>
<proteinExistence type="inferred from homology"/>
<evidence type="ECO:0000256" key="2">
    <source>
        <dbReference type="ARBA" id="ARBA00023002"/>
    </source>
</evidence>
<organism evidence="3 4">
    <name type="scientific">Roseinatronobacter ekhonensis</name>
    <dbReference type="NCBI Taxonomy" id="254356"/>
    <lineage>
        <taxon>Bacteria</taxon>
        <taxon>Pseudomonadati</taxon>
        <taxon>Pseudomonadota</taxon>
        <taxon>Alphaproteobacteria</taxon>
        <taxon>Rhodobacterales</taxon>
        <taxon>Paracoccaceae</taxon>
        <taxon>Roseinatronobacter</taxon>
    </lineage>
</organism>
<dbReference type="Proteomes" id="UP000272908">
    <property type="component" value="Unassembled WGS sequence"/>
</dbReference>
<dbReference type="OrthoDB" id="9790785at2"/>
<comment type="similarity">
    <text evidence="1">Belongs to the short-chain dehydrogenases/reductases (SDR) family.</text>
</comment>
<reference evidence="4" key="1">
    <citation type="submission" date="2018-08" db="EMBL/GenBank/DDBJ databases">
        <authorList>
            <person name="Rodrigo-Torres L."/>
            <person name="Arahal R. D."/>
            <person name="Lucena T."/>
        </authorList>
    </citation>
    <scope>NUCLEOTIDE SEQUENCE [LARGE SCALE GENOMIC DNA]</scope>
    <source>
        <strain evidence="4">CECT 7235</strain>
    </source>
</reference>
<dbReference type="RefSeq" id="WP_121092965.1">
    <property type="nucleotide sequence ID" value="NZ_UIHC01000002.1"/>
</dbReference>
<dbReference type="CDD" id="cd05233">
    <property type="entry name" value="SDR_c"/>
    <property type="match status" value="1"/>
</dbReference>
<dbReference type="PANTHER" id="PTHR43669">
    <property type="entry name" value="5-KETO-D-GLUCONATE 5-REDUCTASE"/>
    <property type="match status" value="1"/>
</dbReference>
<evidence type="ECO:0000256" key="1">
    <source>
        <dbReference type="ARBA" id="ARBA00006484"/>
    </source>
</evidence>
<name>A0A3B0M3A6_9RHOB</name>
<gene>
    <name evidence="3" type="primary">acr1</name>
    <name evidence="3" type="ORF">ROE7235_00340</name>
</gene>
<keyword evidence="4" id="KW-1185">Reference proteome</keyword>
<dbReference type="EC" id="1.2.1.-" evidence="3"/>
<dbReference type="InterPro" id="IPR036291">
    <property type="entry name" value="NAD(P)-bd_dom_sf"/>
</dbReference>
<dbReference type="EMBL" id="UIHC01000002">
    <property type="protein sequence ID" value="SUZ30615.1"/>
    <property type="molecule type" value="Genomic_DNA"/>
</dbReference>
<dbReference type="AlphaFoldDB" id="A0A3B0M3A6"/>
<keyword evidence="2 3" id="KW-0560">Oxidoreductase</keyword>
<sequence>MENTKIALVTGASRGIGAALAEELAARGWHVVAVARTMGALEELDDRIKARGGAATLAAMDVTVDDAMRHLCRGIHDRWGSVGLWVHSAIQAPPLSPASHLAIKEWDKALAVNARATGVLIPMVAPLLAASPDKGTALFLDDAAAEDRFHSTYGATKLAQMALARAWADESRKTGPRVLVERCAPMPTALRARFHPGENRDALTPCAAEAARLADLIG</sequence>
<accession>A0A3B0M3A6</accession>